<gene>
    <name evidence="3" type="ORF">ABS766_00465</name>
</gene>
<dbReference type="SUPFAM" id="SSF49464">
    <property type="entry name" value="Carboxypeptidase regulatory domain-like"/>
    <property type="match status" value="1"/>
</dbReference>
<dbReference type="EMBL" id="JBELPZ010000001">
    <property type="protein sequence ID" value="MFL9842877.1"/>
    <property type="molecule type" value="Genomic_DNA"/>
</dbReference>
<evidence type="ECO:0000256" key="1">
    <source>
        <dbReference type="SAM" id="Coils"/>
    </source>
</evidence>
<evidence type="ECO:0000313" key="3">
    <source>
        <dbReference type="EMBL" id="MFL9842877.1"/>
    </source>
</evidence>
<comment type="caution">
    <text evidence="3">The sequence shown here is derived from an EMBL/GenBank/DDBJ whole genome shotgun (WGS) entry which is preliminary data.</text>
</comment>
<organism evidence="3 4">
    <name type="scientific">Flavobacterium rhizosphaerae</name>
    <dbReference type="NCBI Taxonomy" id="3163298"/>
    <lineage>
        <taxon>Bacteria</taxon>
        <taxon>Pseudomonadati</taxon>
        <taxon>Bacteroidota</taxon>
        <taxon>Flavobacteriia</taxon>
        <taxon>Flavobacteriales</taxon>
        <taxon>Flavobacteriaceae</taxon>
        <taxon>Flavobacterium</taxon>
    </lineage>
</organism>
<dbReference type="Proteomes" id="UP001629156">
    <property type="component" value="Unassembled WGS sequence"/>
</dbReference>
<dbReference type="Pfam" id="PF13715">
    <property type="entry name" value="CarbopepD_reg_2"/>
    <property type="match status" value="1"/>
</dbReference>
<keyword evidence="1" id="KW-0175">Coiled coil</keyword>
<accession>A0ABW8YSD5</accession>
<name>A0ABW8YSD5_9FLAO</name>
<proteinExistence type="predicted"/>
<keyword evidence="4" id="KW-1185">Reference proteome</keyword>
<evidence type="ECO:0000313" key="4">
    <source>
        <dbReference type="Proteomes" id="UP001629156"/>
    </source>
</evidence>
<reference evidence="3 4" key="1">
    <citation type="submission" date="2024-06" db="EMBL/GenBank/DDBJ databases">
        <authorList>
            <person name="Kaempfer P."/>
            <person name="Viver T."/>
        </authorList>
    </citation>
    <scope>NUCLEOTIDE SEQUENCE [LARGE SCALE GENOMIC DNA]</scope>
    <source>
        <strain evidence="3 4">ST-119</strain>
    </source>
</reference>
<sequence length="489" mass="55909">MKKILPLCLLTFLIFTLTTNGQSITGQVVDEQQQPVAYTTIQIGTTYGVISNIEGVFTIKIPEQASANTVSISCIGFETLEIPVSEFKGGTYVLKEKINELDNVFITNKQLSPTEILEEVIKNAPKNYSPQPLKETFFLRESSNNKLIDSHFELVKSSLETRSTLKELNKELENLSKNAKGKSSIDFTEYYGDLYQLNNETKLSVQKAIELKNKEKDISGDEVNNKLIEIIKKHLQPGATYSVRSGILPIDDSLQIDKPRTAKDEFETASLRSGVTSLTTSLSKFYKDEDLDFLTEFKRYNYTLEGYSSLNDETIYIIDFQPKKNSAKYSGKIYVNTLDFAVVKLEYNMIDGKTEHNINLKLLLGIKAVEDRIKISATYTKNEEGNYAVNFVKKQKGIYFYINRSLKFTKNKEDKDEEKRMLKVDLMAEIDDVITSELFIINKEVITTPEFNNFAENKYYKKEFIAKYDPAIWKGYNILAPVQSIKNYD</sequence>
<dbReference type="InterPro" id="IPR008969">
    <property type="entry name" value="CarboxyPept-like_regulatory"/>
</dbReference>
<keyword evidence="2" id="KW-0732">Signal</keyword>
<feature type="coiled-coil region" evidence="1">
    <location>
        <begin position="158"/>
        <end position="185"/>
    </location>
</feature>
<feature type="signal peptide" evidence="2">
    <location>
        <begin position="1"/>
        <end position="21"/>
    </location>
</feature>
<protein>
    <submittedName>
        <fullName evidence="3">Carboxypeptidase-like regulatory domain-containing protein</fullName>
    </submittedName>
</protein>
<dbReference type="RefSeq" id="WP_408083104.1">
    <property type="nucleotide sequence ID" value="NZ_JBELPZ010000001.1"/>
</dbReference>
<feature type="chain" id="PRO_5046560230" evidence="2">
    <location>
        <begin position="22"/>
        <end position="489"/>
    </location>
</feature>
<evidence type="ECO:0000256" key="2">
    <source>
        <dbReference type="SAM" id="SignalP"/>
    </source>
</evidence>